<evidence type="ECO:0000313" key="2">
    <source>
        <dbReference type="EMBL" id="KAH9328983.1"/>
    </source>
</evidence>
<dbReference type="EMBL" id="JAHRHJ020000001">
    <property type="protein sequence ID" value="KAH9328983.1"/>
    <property type="molecule type" value="Genomic_DNA"/>
</dbReference>
<dbReference type="InterPro" id="IPR053952">
    <property type="entry name" value="K_trans_C"/>
</dbReference>
<dbReference type="AlphaFoldDB" id="A0AA38LL89"/>
<gene>
    <name evidence="2" type="ORF">KI387_001091</name>
</gene>
<name>A0AA38LL89_TAXCH</name>
<feature type="non-terminal residue" evidence="2">
    <location>
        <position position="255"/>
    </location>
</feature>
<proteinExistence type="predicted"/>
<keyword evidence="3" id="KW-1185">Reference proteome</keyword>
<dbReference type="Proteomes" id="UP000824469">
    <property type="component" value="Unassembled WGS sequence"/>
</dbReference>
<organism evidence="2 3">
    <name type="scientific">Taxus chinensis</name>
    <name type="common">Chinese yew</name>
    <name type="synonym">Taxus wallichiana var. chinensis</name>
    <dbReference type="NCBI Taxonomy" id="29808"/>
    <lineage>
        <taxon>Eukaryota</taxon>
        <taxon>Viridiplantae</taxon>
        <taxon>Streptophyta</taxon>
        <taxon>Embryophyta</taxon>
        <taxon>Tracheophyta</taxon>
        <taxon>Spermatophyta</taxon>
        <taxon>Pinopsida</taxon>
        <taxon>Pinidae</taxon>
        <taxon>Conifers II</taxon>
        <taxon>Cupressales</taxon>
        <taxon>Taxaceae</taxon>
        <taxon>Taxus</taxon>
    </lineage>
</organism>
<sequence length="255" mass="28342">VPGVCFLCSDLLHGLPPILRHYVNTVGSLHEIVIILTIRILPVKTVLLEERFLVGNLGPKGVYRCLAQYGYLDVPSLEGYEFLGQVIENIKDYIKMKEVLVDRDRDSTVGQNECPAYEELQQLELAKEVGAVFVLGKTTLKTSNKMGCVEGFIVDKLYGFLQKNSRSAMSTLSVPPAQLLQVPMYIAEIAPKHLRGGLGAVNMAKIGKDVDFEASLQTLRGFESDIYLEAIEIRVLMTGVIVWLMDKAGKRLLLM</sequence>
<dbReference type="GO" id="GO:0015079">
    <property type="term" value="F:potassium ion transmembrane transporter activity"/>
    <property type="evidence" value="ECO:0007669"/>
    <property type="project" value="InterPro"/>
</dbReference>
<dbReference type="PANTHER" id="PTHR30540">
    <property type="entry name" value="OSMOTIC STRESS POTASSIUM TRANSPORTER"/>
    <property type="match status" value="1"/>
</dbReference>
<dbReference type="Pfam" id="PF22776">
    <property type="entry name" value="K_trans_C"/>
    <property type="match status" value="1"/>
</dbReference>
<dbReference type="InterPro" id="IPR003855">
    <property type="entry name" value="K+_transporter"/>
</dbReference>
<accession>A0AA38LL89</accession>
<protein>
    <recommendedName>
        <fullName evidence="1">K+ potassium transporter C-terminal domain-containing protein</fullName>
    </recommendedName>
</protein>
<evidence type="ECO:0000313" key="3">
    <source>
        <dbReference type="Proteomes" id="UP000824469"/>
    </source>
</evidence>
<feature type="non-terminal residue" evidence="2">
    <location>
        <position position="1"/>
    </location>
</feature>
<dbReference type="PANTHER" id="PTHR30540:SF106">
    <property type="entry name" value="POTASSIUM TRANSPORTER 26"/>
    <property type="match status" value="1"/>
</dbReference>
<dbReference type="OMA" id="QNECPAY"/>
<comment type="caution">
    <text evidence="2">The sequence shown here is derived from an EMBL/GenBank/DDBJ whole genome shotgun (WGS) entry which is preliminary data.</text>
</comment>
<feature type="domain" description="K+ potassium transporter C-terminal" evidence="1">
    <location>
        <begin position="2"/>
        <end position="186"/>
    </location>
</feature>
<reference evidence="2 3" key="1">
    <citation type="journal article" date="2021" name="Nat. Plants">
        <title>The Taxus genome provides insights into paclitaxel biosynthesis.</title>
        <authorList>
            <person name="Xiong X."/>
            <person name="Gou J."/>
            <person name="Liao Q."/>
            <person name="Li Y."/>
            <person name="Zhou Q."/>
            <person name="Bi G."/>
            <person name="Li C."/>
            <person name="Du R."/>
            <person name="Wang X."/>
            <person name="Sun T."/>
            <person name="Guo L."/>
            <person name="Liang H."/>
            <person name="Lu P."/>
            <person name="Wu Y."/>
            <person name="Zhang Z."/>
            <person name="Ro D.K."/>
            <person name="Shang Y."/>
            <person name="Huang S."/>
            <person name="Yan J."/>
        </authorList>
    </citation>
    <scope>NUCLEOTIDE SEQUENCE [LARGE SCALE GENOMIC DNA]</scope>
    <source>
        <strain evidence="2">Ta-2019</strain>
    </source>
</reference>
<dbReference type="GO" id="GO:0016020">
    <property type="term" value="C:membrane"/>
    <property type="evidence" value="ECO:0007669"/>
    <property type="project" value="InterPro"/>
</dbReference>
<evidence type="ECO:0000259" key="1">
    <source>
        <dbReference type="Pfam" id="PF22776"/>
    </source>
</evidence>